<feature type="region of interest" description="Disordered" evidence="1">
    <location>
        <begin position="1"/>
        <end position="21"/>
    </location>
</feature>
<name>I4EGH2_9BACT</name>
<accession>I4EGH2</accession>
<comment type="caution">
    <text evidence="2">The sequence shown here is derived from an EMBL/GenBank/DDBJ whole genome shotgun (WGS) entry which is preliminary data.</text>
</comment>
<evidence type="ECO:0000313" key="3">
    <source>
        <dbReference type="Proteomes" id="UP000004221"/>
    </source>
</evidence>
<protein>
    <submittedName>
        <fullName evidence="2">Uncharacterized protein</fullName>
    </submittedName>
</protein>
<dbReference type="EMBL" id="CAGS01000192">
    <property type="protein sequence ID" value="CCF83784.1"/>
    <property type="molecule type" value="Genomic_DNA"/>
</dbReference>
<keyword evidence="3" id="KW-1185">Reference proteome</keyword>
<dbReference type="Proteomes" id="UP000004221">
    <property type="component" value="Unassembled WGS sequence"/>
</dbReference>
<gene>
    <name evidence="2" type="ORF">NITHO_2710007</name>
</gene>
<reference evidence="2 3" key="1">
    <citation type="journal article" date="2012" name="ISME J.">
        <title>Nitrification expanded: discovery, physiology and genomics of a nitrite-oxidizing bacterium from the phylum Chloroflexi.</title>
        <authorList>
            <person name="Sorokin D.Y."/>
            <person name="Lucker S."/>
            <person name="Vejmelkova D."/>
            <person name="Kostrikina N.A."/>
            <person name="Kleerebezem R."/>
            <person name="Rijpstra W.I."/>
            <person name="Damste J.S."/>
            <person name="Le Paslier D."/>
            <person name="Muyzer G."/>
            <person name="Wagner M."/>
            <person name="van Loosdrecht M.C."/>
            <person name="Daims H."/>
        </authorList>
    </citation>
    <scope>NUCLEOTIDE SEQUENCE [LARGE SCALE GENOMIC DNA]</scope>
    <source>
        <strain evidence="3">none</strain>
    </source>
</reference>
<organism evidence="2 3">
    <name type="scientific">Nitrolancea hollandica Lb</name>
    <dbReference type="NCBI Taxonomy" id="1129897"/>
    <lineage>
        <taxon>Bacteria</taxon>
        <taxon>Pseudomonadati</taxon>
        <taxon>Thermomicrobiota</taxon>
        <taxon>Thermomicrobia</taxon>
        <taxon>Sphaerobacterales</taxon>
        <taxon>Sphaerobacterineae</taxon>
        <taxon>Sphaerobacteraceae</taxon>
        <taxon>Nitrolancea</taxon>
    </lineage>
</organism>
<evidence type="ECO:0000313" key="2">
    <source>
        <dbReference type="EMBL" id="CCF83784.1"/>
    </source>
</evidence>
<evidence type="ECO:0000256" key="1">
    <source>
        <dbReference type="SAM" id="MobiDB-lite"/>
    </source>
</evidence>
<dbReference type="AlphaFoldDB" id="I4EGH2"/>
<sequence>MPDGTVLDDAAEAGRVMESQKAPMALSGTSIRRTAIEKQGHWLEALLVRILEKTTREPTGERIRE</sequence>
<proteinExistence type="predicted"/>